<keyword evidence="10" id="KW-1185">Reference proteome</keyword>
<reference evidence="9 10" key="1">
    <citation type="submission" date="2015-04" db="EMBL/GenBank/DDBJ databases">
        <title>Whole genome shotgun sequence of Sphingomonas changbaiensis NBRC 104936.</title>
        <authorList>
            <person name="Katano-Makiyama Y."/>
            <person name="Hosoyama A."/>
            <person name="Hashimoto M."/>
            <person name="Noguchi M."/>
            <person name="Tsuchikane K."/>
            <person name="Ohji S."/>
            <person name="Yamazoe A."/>
            <person name="Ichikawa N."/>
            <person name="Kimura A."/>
            <person name="Fujita N."/>
        </authorList>
    </citation>
    <scope>NUCLEOTIDE SEQUENCE [LARGE SCALE GENOMIC DNA]</scope>
    <source>
        <strain evidence="9 10">NBRC 104936</strain>
    </source>
</reference>
<accession>A0A0E9MNZ0</accession>
<keyword evidence="5" id="KW-0804">Transcription</keyword>
<evidence type="ECO:0000256" key="3">
    <source>
        <dbReference type="ARBA" id="ARBA00023015"/>
    </source>
</evidence>
<dbReference type="GO" id="GO:0000160">
    <property type="term" value="P:phosphorelay signal transduction system"/>
    <property type="evidence" value="ECO:0007669"/>
    <property type="project" value="UniProtKB-KW"/>
</dbReference>
<dbReference type="SUPFAM" id="SSF52172">
    <property type="entry name" value="CheY-like"/>
    <property type="match status" value="1"/>
</dbReference>
<evidence type="ECO:0000256" key="5">
    <source>
        <dbReference type="ARBA" id="ARBA00023163"/>
    </source>
</evidence>
<feature type="domain" description="Response regulatory" evidence="8">
    <location>
        <begin position="20"/>
        <end position="134"/>
    </location>
</feature>
<proteinExistence type="predicted"/>
<keyword evidence="4" id="KW-0238">DNA-binding</keyword>
<evidence type="ECO:0000259" key="7">
    <source>
        <dbReference type="PROSITE" id="PS50043"/>
    </source>
</evidence>
<keyword evidence="1 6" id="KW-0597">Phosphoprotein</keyword>
<dbReference type="Gene3D" id="1.10.10.10">
    <property type="entry name" value="Winged helix-like DNA-binding domain superfamily/Winged helix DNA-binding domain"/>
    <property type="match status" value="1"/>
</dbReference>
<evidence type="ECO:0000256" key="6">
    <source>
        <dbReference type="PROSITE-ProRule" id="PRU00169"/>
    </source>
</evidence>
<evidence type="ECO:0000256" key="1">
    <source>
        <dbReference type="ARBA" id="ARBA00022553"/>
    </source>
</evidence>
<dbReference type="InterPro" id="IPR011006">
    <property type="entry name" value="CheY-like_superfamily"/>
</dbReference>
<dbReference type="RefSeq" id="WP_245612183.1">
    <property type="nucleotide sequence ID" value="NZ_BBWU01000028.1"/>
</dbReference>
<protein>
    <submittedName>
        <fullName evidence="9">Putative two-component response regulator</fullName>
    </submittedName>
</protein>
<feature type="modified residue" description="4-aspartylphosphate" evidence="6">
    <location>
        <position position="69"/>
    </location>
</feature>
<dbReference type="GO" id="GO:0006355">
    <property type="term" value="P:regulation of DNA-templated transcription"/>
    <property type="evidence" value="ECO:0007669"/>
    <property type="project" value="InterPro"/>
</dbReference>
<evidence type="ECO:0000259" key="8">
    <source>
        <dbReference type="PROSITE" id="PS50110"/>
    </source>
</evidence>
<keyword evidence="2" id="KW-0902">Two-component regulatory system</keyword>
<dbReference type="Proteomes" id="UP000033202">
    <property type="component" value="Unassembled WGS sequence"/>
</dbReference>
<dbReference type="InterPro" id="IPR000792">
    <property type="entry name" value="Tscrpt_reg_LuxR_C"/>
</dbReference>
<dbReference type="GO" id="GO:0003677">
    <property type="term" value="F:DNA binding"/>
    <property type="evidence" value="ECO:0007669"/>
    <property type="project" value="UniProtKB-KW"/>
</dbReference>
<organism evidence="9 10">
    <name type="scientific">Sphingomonas changbaiensis NBRC 104936</name>
    <dbReference type="NCBI Taxonomy" id="1219043"/>
    <lineage>
        <taxon>Bacteria</taxon>
        <taxon>Pseudomonadati</taxon>
        <taxon>Pseudomonadota</taxon>
        <taxon>Alphaproteobacteria</taxon>
        <taxon>Sphingomonadales</taxon>
        <taxon>Sphingomonadaceae</taxon>
        <taxon>Sphingomonas</taxon>
    </lineage>
</organism>
<evidence type="ECO:0000313" key="10">
    <source>
        <dbReference type="Proteomes" id="UP000033202"/>
    </source>
</evidence>
<dbReference type="InterPro" id="IPR036388">
    <property type="entry name" value="WH-like_DNA-bd_sf"/>
</dbReference>
<dbReference type="PROSITE" id="PS50043">
    <property type="entry name" value="HTH_LUXR_2"/>
    <property type="match status" value="1"/>
</dbReference>
<dbReference type="Gene3D" id="3.40.50.2300">
    <property type="match status" value="1"/>
</dbReference>
<sequence>MMLKPGPAPVSGHESTSERIVYVLDDESEVRRSLGFFLKAAGFRPRPYLNGEDFLAEARDLPPGCVLLDMRMPELDGLTVIERLRTRLRRLPVILMTGHGDIGTAVRAMKLGAIDFLEKPFEEPVLIAALERGFAMLSRDAEEERERREAEQQMEALTPRERDVLALLSEGKSNKEVAIALDLSVRTVEMHRATMFDRLGVRTLPEALRLAFRAGIDLAQPADLH</sequence>
<dbReference type="FunFam" id="3.40.50.2300:FF:000018">
    <property type="entry name" value="DNA-binding transcriptional regulator NtrC"/>
    <property type="match status" value="1"/>
</dbReference>
<dbReference type="EMBL" id="BBWU01000028">
    <property type="protein sequence ID" value="GAO39269.1"/>
    <property type="molecule type" value="Genomic_DNA"/>
</dbReference>
<dbReference type="PRINTS" id="PR00038">
    <property type="entry name" value="HTHLUXR"/>
</dbReference>
<dbReference type="PROSITE" id="PS50110">
    <property type="entry name" value="RESPONSE_REGULATORY"/>
    <property type="match status" value="1"/>
</dbReference>
<dbReference type="PANTHER" id="PTHR44688:SF16">
    <property type="entry name" value="DNA-BINDING TRANSCRIPTIONAL ACTIVATOR DEVR_DOSR"/>
    <property type="match status" value="1"/>
</dbReference>
<dbReference type="SMART" id="SM00448">
    <property type="entry name" value="REC"/>
    <property type="match status" value="1"/>
</dbReference>
<dbReference type="SUPFAM" id="SSF46894">
    <property type="entry name" value="C-terminal effector domain of the bipartite response regulators"/>
    <property type="match status" value="1"/>
</dbReference>
<dbReference type="CDD" id="cd06170">
    <property type="entry name" value="LuxR_C_like"/>
    <property type="match status" value="1"/>
</dbReference>
<evidence type="ECO:0000256" key="2">
    <source>
        <dbReference type="ARBA" id="ARBA00023012"/>
    </source>
</evidence>
<evidence type="ECO:0000256" key="4">
    <source>
        <dbReference type="ARBA" id="ARBA00023125"/>
    </source>
</evidence>
<keyword evidence="3" id="KW-0805">Transcription regulation</keyword>
<dbReference type="SMART" id="SM00421">
    <property type="entry name" value="HTH_LUXR"/>
    <property type="match status" value="1"/>
</dbReference>
<name>A0A0E9MNZ0_9SPHN</name>
<dbReference type="Pfam" id="PF00196">
    <property type="entry name" value="GerE"/>
    <property type="match status" value="1"/>
</dbReference>
<dbReference type="InterPro" id="IPR016032">
    <property type="entry name" value="Sig_transdc_resp-reg_C-effctor"/>
</dbReference>
<dbReference type="STRING" id="1219043.SCH01S_28_01300"/>
<dbReference type="Pfam" id="PF00072">
    <property type="entry name" value="Response_reg"/>
    <property type="match status" value="1"/>
</dbReference>
<dbReference type="PANTHER" id="PTHR44688">
    <property type="entry name" value="DNA-BINDING TRANSCRIPTIONAL ACTIVATOR DEVR_DOSR"/>
    <property type="match status" value="1"/>
</dbReference>
<dbReference type="InterPro" id="IPR001789">
    <property type="entry name" value="Sig_transdc_resp-reg_receiver"/>
</dbReference>
<comment type="caution">
    <text evidence="9">The sequence shown here is derived from an EMBL/GenBank/DDBJ whole genome shotgun (WGS) entry which is preliminary data.</text>
</comment>
<dbReference type="AlphaFoldDB" id="A0A0E9MNZ0"/>
<feature type="domain" description="HTH luxR-type" evidence="7">
    <location>
        <begin position="150"/>
        <end position="215"/>
    </location>
</feature>
<evidence type="ECO:0000313" key="9">
    <source>
        <dbReference type="EMBL" id="GAO39269.1"/>
    </source>
</evidence>
<gene>
    <name evidence="9" type="ORF">SCH01S_28_01300</name>
</gene>